<dbReference type="OrthoDB" id="46236at2"/>
<dbReference type="GO" id="GO:0003677">
    <property type="term" value="F:DNA binding"/>
    <property type="evidence" value="ECO:0007669"/>
    <property type="project" value="UniProtKB-KW"/>
</dbReference>
<organism evidence="5 6">
    <name type="scientific">Candidatus Syntrophocurvum alkaliphilum</name>
    <dbReference type="NCBI Taxonomy" id="2293317"/>
    <lineage>
        <taxon>Bacteria</taxon>
        <taxon>Bacillati</taxon>
        <taxon>Bacillota</taxon>
        <taxon>Clostridia</taxon>
        <taxon>Eubacteriales</taxon>
        <taxon>Syntrophomonadaceae</taxon>
        <taxon>Candidatus Syntrophocurvum</taxon>
    </lineage>
</organism>
<dbReference type="Gene3D" id="1.10.10.10">
    <property type="entry name" value="Winged helix-like DNA-binding domain superfamily/Winged helix DNA-binding domain"/>
    <property type="match status" value="1"/>
</dbReference>
<evidence type="ECO:0000259" key="4">
    <source>
        <dbReference type="PROSITE" id="PS50949"/>
    </source>
</evidence>
<dbReference type="AlphaFoldDB" id="A0A6I6DBA5"/>
<evidence type="ECO:0000256" key="3">
    <source>
        <dbReference type="ARBA" id="ARBA00023163"/>
    </source>
</evidence>
<evidence type="ECO:0000313" key="6">
    <source>
        <dbReference type="Proteomes" id="UP000426444"/>
    </source>
</evidence>
<evidence type="ECO:0000256" key="1">
    <source>
        <dbReference type="ARBA" id="ARBA00023015"/>
    </source>
</evidence>
<protein>
    <submittedName>
        <fullName evidence="5">Transcriptional regulator, GntR family</fullName>
    </submittedName>
</protein>
<keyword evidence="6" id="KW-1185">Reference proteome</keyword>
<dbReference type="SMART" id="SM00345">
    <property type="entry name" value="HTH_GNTR"/>
    <property type="match status" value="1"/>
</dbReference>
<keyword evidence="3" id="KW-0804">Transcription</keyword>
<dbReference type="KEGG" id="salq:SYNTR_1352"/>
<reference evidence="6" key="1">
    <citation type="journal article" date="2019" name="Microbiology">
        <title>Complete Genome Sequence of an Uncultured Bacterium of the Candidate Phylum Bipolaricaulota.</title>
        <authorList>
            <person name="Kadnikov V.V."/>
            <person name="Mardanov A.V."/>
            <person name="Beletsky A.V."/>
            <person name="Frank Y.A."/>
            <person name="Karnachuk O.V."/>
            <person name="Ravin N.V."/>
        </authorList>
    </citation>
    <scope>NUCLEOTIDE SEQUENCE [LARGE SCALE GENOMIC DNA]</scope>
</reference>
<dbReference type="GO" id="GO:0003700">
    <property type="term" value="F:DNA-binding transcription factor activity"/>
    <property type="evidence" value="ECO:0007669"/>
    <property type="project" value="InterPro"/>
</dbReference>
<keyword evidence="1" id="KW-0805">Transcription regulation</keyword>
<name>A0A6I6DBA5_9FIRM</name>
<dbReference type="EMBL" id="CP046457">
    <property type="protein sequence ID" value="QGT99945.1"/>
    <property type="molecule type" value="Genomic_DNA"/>
</dbReference>
<dbReference type="RefSeq" id="WP_156203784.1">
    <property type="nucleotide sequence ID" value="NZ_CP046457.1"/>
</dbReference>
<feature type="domain" description="HTH gntR-type" evidence="4">
    <location>
        <begin position="10"/>
        <end position="78"/>
    </location>
</feature>
<dbReference type="PROSITE" id="PS50949">
    <property type="entry name" value="HTH_GNTR"/>
    <property type="match status" value="1"/>
</dbReference>
<dbReference type="Proteomes" id="UP000426444">
    <property type="component" value="Chromosome"/>
</dbReference>
<dbReference type="PANTHER" id="PTHR38445">
    <property type="entry name" value="HTH-TYPE TRANSCRIPTIONAL REPRESSOR YTRA"/>
    <property type="match status" value="1"/>
</dbReference>
<dbReference type="InterPro" id="IPR000524">
    <property type="entry name" value="Tscrpt_reg_HTH_GntR"/>
</dbReference>
<accession>A0A6I6DBA5</accession>
<proteinExistence type="predicted"/>
<dbReference type="PANTHER" id="PTHR38445:SF9">
    <property type="entry name" value="HTH-TYPE TRANSCRIPTIONAL REPRESSOR YTRA"/>
    <property type="match status" value="1"/>
</dbReference>
<dbReference type="Pfam" id="PF00392">
    <property type="entry name" value="GntR"/>
    <property type="match status" value="1"/>
</dbReference>
<sequence>MFELDLRSRLPIYEQLVEKIKDLIINNVLKPDEKLPTVRELASELTVNPNTVQKAYRELEHLGFIYSVPGKGNFVREVAPEHNTARLQALENELSRIINEMLYLGTSPEEIDAQINALLPKDKGGNSNDSSPEG</sequence>
<dbReference type="CDD" id="cd07377">
    <property type="entry name" value="WHTH_GntR"/>
    <property type="match status" value="1"/>
</dbReference>
<evidence type="ECO:0000256" key="2">
    <source>
        <dbReference type="ARBA" id="ARBA00023125"/>
    </source>
</evidence>
<evidence type="ECO:0000313" key="5">
    <source>
        <dbReference type="EMBL" id="QGT99945.1"/>
    </source>
</evidence>
<dbReference type="InterPro" id="IPR036388">
    <property type="entry name" value="WH-like_DNA-bd_sf"/>
</dbReference>
<dbReference type="SUPFAM" id="SSF46785">
    <property type="entry name" value="Winged helix' DNA-binding domain"/>
    <property type="match status" value="1"/>
</dbReference>
<dbReference type="InterPro" id="IPR036390">
    <property type="entry name" value="WH_DNA-bd_sf"/>
</dbReference>
<keyword evidence="2" id="KW-0238">DNA-binding</keyword>
<gene>
    <name evidence="5" type="ORF">SYNTR_1352</name>
</gene>